<dbReference type="EMBL" id="MAAO01000004">
    <property type="protein sequence ID" value="OUR98532.1"/>
    <property type="molecule type" value="Genomic_DNA"/>
</dbReference>
<feature type="domain" description="HTH tetR-type" evidence="3">
    <location>
        <begin position="14"/>
        <end position="74"/>
    </location>
</feature>
<gene>
    <name evidence="4" type="ORF">A9Q84_03725</name>
</gene>
<sequence>MGRVSIDKKRILNPDKRAELLFKLMPALLTEGIKKFKTNDLLEVAEVSKRTLYQHFSSKSEIVAVTIEYVFLQIDIVCEVLKESHLAHEERFIKVMHEIVGALDLVSAQFLIDLRDEYPEINTMMNEHIHSILLDFKDFYKDAIKKKKMRKVSVETLVHMDRLFIFDLANPDNKSDRNISNELESYLDLKWNGLRPN</sequence>
<proteinExistence type="predicted"/>
<protein>
    <recommendedName>
        <fullName evidence="3">HTH tetR-type domain-containing protein</fullName>
    </recommendedName>
</protein>
<dbReference type="GO" id="GO:0003677">
    <property type="term" value="F:DNA binding"/>
    <property type="evidence" value="ECO:0007669"/>
    <property type="project" value="UniProtKB-UniRule"/>
</dbReference>
<dbReference type="InterPro" id="IPR009057">
    <property type="entry name" value="Homeodomain-like_sf"/>
</dbReference>
<dbReference type="Proteomes" id="UP000196531">
    <property type="component" value="Unassembled WGS sequence"/>
</dbReference>
<dbReference type="PROSITE" id="PS50977">
    <property type="entry name" value="HTH_TETR_2"/>
    <property type="match status" value="1"/>
</dbReference>
<comment type="caution">
    <text evidence="4">The sequence shown here is derived from an EMBL/GenBank/DDBJ whole genome shotgun (WGS) entry which is preliminary data.</text>
</comment>
<dbReference type="Pfam" id="PF00440">
    <property type="entry name" value="TetR_N"/>
    <property type="match status" value="1"/>
</dbReference>
<keyword evidence="1 2" id="KW-0238">DNA-binding</keyword>
<evidence type="ECO:0000259" key="3">
    <source>
        <dbReference type="PROSITE" id="PS50977"/>
    </source>
</evidence>
<reference evidence="5" key="1">
    <citation type="journal article" date="2017" name="Proc. Natl. Acad. Sci. U.S.A.">
        <title>Simulation of Deepwater Horizon oil plume reveals substrate specialization within a complex community of hydrocarbon-degraders.</title>
        <authorList>
            <person name="Hu P."/>
            <person name="Dubinsky E.A."/>
            <person name="Probst A.J."/>
            <person name="Wang J."/>
            <person name="Sieber C.M.K."/>
            <person name="Tom L.M."/>
            <person name="Gardinali P."/>
            <person name="Banfield J.F."/>
            <person name="Atlas R.M."/>
            <person name="Andersen G.L."/>
        </authorList>
    </citation>
    <scope>NUCLEOTIDE SEQUENCE [LARGE SCALE GENOMIC DNA]</scope>
</reference>
<feature type="DNA-binding region" description="H-T-H motif" evidence="2">
    <location>
        <begin position="37"/>
        <end position="56"/>
    </location>
</feature>
<name>A0A1Y5FFQ1_9BACT</name>
<dbReference type="InterPro" id="IPR001647">
    <property type="entry name" value="HTH_TetR"/>
</dbReference>
<evidence type="ECO:0000313" key="4">
    <source>
        <dbReference type="EMBL" id="OUR98532.1"/>
    </source>
</evidence>
<dbReference type="AlphaFoldDB" id="A0A1Y5FFQ1"/>
<evidence type="ECO:0000313" key="5">
    <source>
        <dbReference type="Proteomes" id="UP000196531"/>
    </source>
</evidence>
<evidence type="ECO:0000256" key="1">
    <source>
        <dbReference type="ARBA" id="ARBA00023125"/>
    </source>
</evidence>
<dbReference type="SUPFAM" id="SSF46689">
    <property type="entry name" value="Homeodomain-like"/>
    <property type="match status" value="1"/>
</dbReference>
<organism evidence="4 5">
    <name type="scientific">Halobacteriovorax marinus</name>
    <dbReference type="NCBI Taxonomy" id="97084"/>
    <lineage>
        <taxon>Bacteria</taxon>
        <taxon>Pseudomonadati</taxon>
        <taxon>Bdellovibrionota</taxon>
        <taxon>Bacteriovoracia</taxon>
        <taxon>Bacteriovoracales</taxon>
        <taxon>Halobacteriovoraceae</taxon>
        <taxon>Halobacteriovorax</taxon>
    </lineage>
</organism>
<accession>A0A1Y5FFQ1</accession>
<evidence type="ECO:0000256" key="2">
    <source>
        <dbReference type="PROSITE-ProRule" id="PRU00335"/>
    </source>
</evidence>
<dbReference type="Gene3D" id="1.10.357.10">
    <property type="entry name" value="Tetracycline Repressor, domain 2"/>
    <property type="match status" value="1"/>
</dbReference>